<evidence type="ECO:0000313" key="1">
    <source>
        <dbReference type="EMBL" id="GJD66013.1"/>
    </source>
</evidence>
<protein>
    <submittedName>
        <fullName evidence="1">Uncharacterized protein</fullName>
    </submittedName>
</protein>
<dbReference type="RefSeq" id="WP_099899966.1">
    <property type="nucleotide sequence ID" value="NZ_BPQJ01000052.1"/>
</dbReference>
<sequence length="199" mass="20915">MSPIVGKTADHDGRDKAFLDALKAGIVKARAQFLDDFSPVFNGIHTGTSVSPGVFRQTLQLALVASIKATVDCATALAETGLRSDRAKIDVPTPVAHGDADQVAPCESAAKLVAEMIRDATLKVYPGAPKAGRQILAGIMIVGHGSPGRPVRRARPGEDRAADGLKSCRFSRCSGVRASRRDAAPRVRTRDTTVAEGCT</sequence>
<reference evidence="1" key="1">
    <citation type="journal article" date="2016" name="Front. Microbiol.">
        <title>Genome Sequence of the Piezophilic, Mesophilic Sulfate-Reducing Bacterium Desulfovibrio indicus J2T.</title>
        <authorList>
            <person name="Cao J."/>
            <person name="Maignien L."/>
            <person name="Shao Z."/>
            <person name="Alain K."/>
            <person name="Jebbar M."/>
        </authorList>
    </citation>
    <scope>NUCLEOTIDE SEQUENCE</scope>
    <source>
        <strain evidence="1">JCM 32048</strain>
    </source>
</reference>
<proteinExistence type="predicted"/>
<dbReference type="InterPro" id="IPR029058">
    <property type="entry name" value="AB_hydrolase_fold"/>
</dbReference>
<accession>A0AA37HHT6</accession>
<evidence type="ECO:0000313" key="2">
    <source>
        <dbReference type="Proteomes" id="UP001055286"/>
    </source>
</evidence>
<dbReference type="EMBL" id="BPQJ01000052">
    <property type="protein sequence ID" value="GJD66013.1"/>
    <property type="molecule type" value="Genomic_DNA"/>
</dbReference>
<keyword evidence="2" id="KW-1185">Reference proteome</keyword>
<dbReference type="Gene3D" id="3.40.50.1820">
    <property type="entry name" value="alpha/beta hydrolase"/>
    <property type="match status" value="1"/>
</dbReference>
<dbReference type="SUPFAM" id="SSF53474">
    <property type="entry name" value="alpha/beta-Hydrolases"/>
    <property type="match status" value="1"/>
</dbReference>
<name>A0AA37HHT6_9HYPH</name>
<dbReference type="AlphaFoldDB" id="A0AA37HHT6"/>
<gene>
    <name evidence="1" type="ORF">MPEAHAMD_6209</name>
</gene>
<comment type="caution">
    <text evidence="1">The sequence shown here is derived from an EMBL/GenBank/DDBJ whole genome shotgun (WGS) entry which is preliminary data.</text>
</comment>
<dbReference type="Proteomes" id="UP001055286">
    <property type="component" value="Unassembled WGS sequence"/>
</dbReference>
<reference evidence="1" key="2">
    <citation type="submission" date="2021-08" db="EMBL/GenBank/DDBJ databases">
        <authorList>
            <person name="Tani A."/>
            <person name="Ola A."/>
            <person name="Ogura Y."/>
            <person name="Katsura K."/>
            <person name="Hayashi T."/>
        </authorList>
    </citation>
    <scope>NUCLEOTIDE SEQUENCE</scope>
    <source>
        <strain evidence="1">JCM 32048</strain>
    </source>
</reference>
<organism evidence="1 2">
    <name type="scientific">Methylobacterium frigidaeris</name>
    <dbReference type="NCBI Taxonomy" id="2038277"/>
    <lineage>
        <taxon>Bacteria</taxon>
        <taxon>Pseudomonadati</taxon>
        <taxon>Pseudomonadota</taxon>
        <taxon>Alphaproteobacteria</taxon>
        <taxon>Hyphomicrobiales</taxon>
        <taxon>Methylobacteriaceae</taxon>
        <taxon>Methylobacterium</taxon>
    </lineage>
</organism>